<evidence type="ECO:0000259" key="2">
    <source>
        <dbReference type="Pfam" id="PF07727"/>
    </source>
</evidence>
<feature type="compositionally biased region" description="Acidic residues" evidence="1">
    <location>
        <begin position="76"/>
        <end position="88"/>
    </location>
</feature>
<reference evidence="3 4" key="1">
    <citation type="submission" date="2020-04" db="EMBL/GenBank/DDBJ databases">
        <authorList>
            <person name="Wallbank WR R."/>
            <person name="Pardo Diaz C."/>
            <person name="Kozak K."/>
            <person name="Martin S."/>
            <person name="Jiggins C."/>
            <person name="Moest M."/>
            <person name="Warren A I."/>
            <person name="Byers J.R.P. K."/>
            <person name="Montejo-Kovacevich G."/>
            <person name="Yen C E."/>
        </authorList>
    </citation>
    <scope>NUCLEOTIDE SEQUENCE [LARGE SCALE GENOMIC DNA]</scope>
</reference>
<sequence>MIKSRDVAFIEKYNDNVNVPIPCDTDVTVKESQSDSRSTAPSTSSGMPSVTQYQKMHTQESLEKESNGQTSKSEDSSEYDTDTGDLDETYYPPHCVRQDHDTNVTVRSLRRRDKQNNEDKENYMCFYTDLTDPQIVEEALSSPQATKWKTAMDEEYSSLMKNKTWSLTDLPPGKKTLPYKWVFKTKTGQSANVVRYKARLVIKGYAQKRGTDYEETYSPVLSTHTKVGPRFRGQDSQS</sequence>
<dbReference type="InterPro" id="IPR013103">
    <property type="entry name" value="RVT_2"/>
</dbReference>
<dbReference type="Proteomes" id="UP000494106">
    <property type="component" value="Unassembled WGS sequence"/>
</dbReference>
<keyword evidence="4" id="KW-1185">Reference proteome</keyword>
<feature type="region of interest" description="Disordered" evidence="1">
    <location>
        <begin position="11"/>
        <end position="117"/>
    </location>
</feature>
<dbReference type="EMBL" id="CADEBC010000077">
    <property type="protein sequence ID" value="CAB3221946.1"/>
    <property type="molecule type" value="Genomic_DNA"/>
</dbReference>
<evidence type="ECO:0000313" key="3">
    <source>
        <dbReference type="EMBL" id="CAB3221946.1"/>
    </source>
</evidence>
<dbReference type="AlphaFoldDB" id="A0A8S0YT10"/>
<feature type="compositionally biased region" description="Basic and acidic residues" evidence="1">
    <location>
        <begin position="57"/>
        <end position="66"/>
    </location>
</feature>
<protein>
    <recommendedName>
        <fullName evidence="2">Reverse transcriptase Ty1/copia-type domain-containing protein</fullName>
    </recommendedName>
</protein>
<dbReference type="OrthoDB" id="430476at2759"/>
<evidence type="ECO:0000256" key="1">
    <source>
        <dbReference type="SAM" id="MobiDB-lite"/>
    </source>
</evidence>
<feature type="domain" description="Reverse transcriptase Ty1/copia-type" evidence="2">
    <location>
        <begin position="162"/>
        <end position="222"/>
    </location>
</feature>
<evidence type="ECO:0000313" key="4">
    <source>
        <dbReference type="Proteomes" id="UP000494106"/>
    </source>
</evidence>
<name>A0A8S0YT10_ARCPL</name>
<comment type="caution">
    <text evidence="3">The sequence shown here is derived from an EMBL/GenBank/DDBJ whole genome shotgun (WGS) entry which is preliminary data.</text>
</comment>
<feature type="compositionally biased region" description="Polar residues" evidence="1">
    <location>
        <begin position="46"/>
        <end position="56"/>
    </location>
</feature>
<proteinExistence type="predicted"/>
<feature type="compositionally biased region" description="Low complexity" evidence="1">
    <location>
        <begin position="35"/>
        <end position="45"/>
    </location>
</feature>
<dbReference type="Pfam" id="PF07727">
    <property type="entry name" value="RVT_2"/>
    <property type="match status" value="1"/>
</dbReference>
<gene>
    <name evidence="3" type="ORF">APLA_LOCUS759</name>
</gene>
<accession>A0A8S0YT10</accession>
<organism evidence="3 4">
    <name type="scientific">Arctia plantaginis</name>
    <name type="common">Wood tiger moth</name>
    <name type="synonym">Phalaena plantaginis</name>
    <dbReference type="NCBI Taxonomy" id="874455"/>
    <lineage>
        <taxon>Eukaryota</taxon>
        <taxon>Metazoa</taxon>
        <taxon>Ecdysozoa</taxon>
        <taxon>Arthropoda</taxon>
        <taxon>Hexapoda</taxon>
        <taxon>Insecta</taxon>
        <taxon>Pterygota</taxon>
        <taxon>Neoptera</taxon>
        <taxon>Endopterygota</taxon>
        <taxon>Lepidoptera</taxon>
        <taxon>Glossata</taxon>
        <taxon>Ditrysia</taxon>
        <taxon>Noctuoidea</taxon>
        <taxon>Erebidae</taxon>
        <taxon>Arctiinae</taxon>
        <taxon>Arctia</taxon>
    </lineage>
</organism>